<protein>
    <recommendedName>
        <fullName evidence="6">FAD-binding PCMH-type domain-containing protein</fullName>
    </recommendedName>
</protein>
<dbReference type="PROSITE" id="PS51387">
    <property type="entry name" value="FAD_PCMH"/>
    <property type="match status" value="1"/>
</dbReference>
<dbReference type="InterPro" id="IPR016166">
    <property type="entry name" value="FAD-bd_PCMH"/>
</dbReference>
<dbReference type="Gene3D" id="3.40.462.20">
    <property type="match status" value="1"/>
</dbReference>
<organism evidence="7 8">
    <name type="scientific">Diaporthe vaccinii</name>
    <dbReference type="NCBI Taxonomy" id="105482"/>
    <lineage>
        <taxon>Eukaryota</taxon>
        <taxon>Fungi</taxon>
        <taxon>Dikarya</taxon>
        <taxon>Ascomycota</taxon>
        <taxon>Pezizomycotina</taxon>
        <taxon>Sordariomycetes</taxon>
        <taxon>Sordariomycetidae</taxon>
        <taxon>Diaporthales</taxon>
        <taxon>Diaporthaceae</taxon>
        <taxon>Diaporthe</taxon>
        <taxon>Diaporthe eres species complex</taxon>
    </lineage>
</organism>
<dbReference type="InterPro" id="IPR006094">
    <property type="entry name" value="Oxid_FAD_bind_N"/>
</dbReference>
<dbReference type="Proteomes" id="UP001600888">
    <property type="component" value="Unassembled WGS sequence"/>
</dbReference>
<evidence type="ECO:0000313" key="8">
    <source>
        <dbReference type="Proteomes" id="UP001600888"/>
    </source>
</evidence>
<evidence type="ECO:0000256" key="2">
    <source>
        <dbReference type="ARBA" id="ARBA00022630"/>
    </source>
</evidence>
<evidence type="ECO:0000256" key="5">
    <source>
        <dbReference type="SAM" id="SignalP"/>
    </source>
</evidence>
<dbReference type="PANTHER" id="PTHR42973:SF13">
    <property type="entry name" value="FAD-BINDING PCMH-TYPE DOMAIN-CONTAINING PROTEIN"/>
    <property type="match status" value="1"/>
</dbReference>
<dbReference type="Gene3D" id="3.30.43.10">
    <property type="entry name" value="Uridine Diphospho-n-acetylenolpyruvylglucosamine Reductase, domain 2"/>
    <property type="match status" value="1"/>
</dbReference>
<dbReference type="Pfam" id="PF01565">
    <property type="entry name" value="FAD_binding_4"/>
    <property type="match status" value="1"/>
</dbReference>
<reference evidence="7 8" key="1">
    <citation type="submission" date="2024-03" db="EMBL/GenBank/DDBJ databases">
        <title>A high-quality draft genome sequence of Diaporthe vaccinii, a causative agent of upright dieback and viscid rot disease in cranberry plants.</title>
        <authorList>
            <person name="Sarrasin M."/>
            <person name="Lang B.F."/>
            <person name="Burger G."/>
        </authorList>
    </citation>
    <scope>NUCLEOTIDE SEQUENCE [LARGE SCALE GENOMIC DNA]</scope>
    <source>
        <strain evidence="7 8">IS7</strain>
    </source>
</reference>
<evidence type="ECO:0000256" key="4">
    <source>
        <dbReference type="ARBA" id="ARBA00023002"/>
    </source>
</evidence>
<keyword evidence="5" id="KW-0732">Signal</keyword>
<name>A0ABR4E3V6_9PEZI</name>
<keyword evidence="3" id="KW-0274">FAD</keyword>
<dbReference type="InterPro" id="IPR050416">
    <property type="entry name" value="FAD-linked_Oxidoreductase"/>
</dbReference>
<dbReference type="SUPFAM" id="SSF56176">
    <property type="entry name" value="FAD-binding/transporter-associated domain-like"/>
    <property type="match status" value="1"/>
</dbReference>
<keyword evidence="2" id="KW-0285">Flavoprotein</keyword>
<dbReference type="EMBL" id="JBAWTH010000104">
    <property type="protein sequence ID" value="KAL2277114.1"/>
    <property type="molecule type" value="Genomic_DNA"/>
</dbReference>
<sequence>MRSTLFTLSLAISTTVLGQWHHPKRAPELDHDASKACEEIKSQISSASEVIDGVVELGLTDDTHHWFFESSSETPTCVVEVGSPADVSIAMTAIGNHGAPFALYCAGHASNKGFSSTTGVHIAMKRMNQVVLSADKSTVEISTGNGWADVYDKLDGTGVNVVGGRVKGPGVGGFTLGGGYSWKTNQYGLTSDTVLQFNVVLPNGTISTASADENPDLFFALKGGLNRFAVVTSAVYKTHPQTDEVYAGATIYTSDQVDAVLNATQVFSDVNTDPKAQIITTINATPVGLTALVLFFYDGPDAGTAFEMFDGVNHTISLVRAQSFSTFVSTVDSSISLNPRGTFNTLPTTKTTPAFLAAVKNQASTLVAQGHGALILSYDIEPFLKYGAHATESAYPHDDSPCPLNLYFSWTFESDDQFWNDAMVNAISELREVAKQEGIFDESSAVYPNYAITGTTAEQLYGSANAARLRTIKASVDPDGVMNLAGGFDI</sequence>
<dbReference type="InterPro" id="IPR016167">
    <property type="entry name" value="FAD-bd_PCMH_sub1"/>
</dbReference>
<feature type="chain" id="PRO_5045163328" description="FAD-binding PCMH-type domain-containing protein" evidence="5">
    <location>
        <begin position="19"/>
        <end position="490"/>
    </location>
</feature>
<keyword evidence="8" id="KW-1185">Reference proteome</keyword>
<comment type="caution">
    <text evidence="7">The sequence shown here is derived from an EMBL/GenBank/DDBJ whole genome shotgun (WGS) entry which is preliminary data.</text>
</comment>
<gene>
    <name evidence="7" type="ORF">FJTKL_00247</name>
</gene>
<feature type="signal peptide" evidence="5">
    <location>
        <begin position="1"/>
        <end position="18"/>
    </location>
</feature>
<dbReference type="InterPro" id="IPR036318">
    <property type="entry name" value="FAD-bd_PCMH-like_sf"/>
</dbReference>
<dbReference type="InterPro" id="IPR016169">
    <property type="entry name" value="FAD-bd_PCMH_sub2"/>
</dbReference>
<evidence type="ECO:0000256" key="1">
    <source>
        <dbReference type="ARBA" id="ARBA00005466"/>
    </source>
</evidence>
<comment type="similarity">
    <text evidence="1">Belongs to the oxygen-dependent FAD-linked oxidoreductase family.</text>
</comment>
<accession>A0ABR4E3V6</accession>
<proteinExistence type="inferred from homology"/>
<evidence type="ECO:0000313" key="7">
    <source>
        <dbReference type="EMBL" id="KAL2277114.1"/>
    </source>
</evidence>
<dbReference type="PANTHER" id="PTHR42973">
    <property type="entry name" value="BINDING OXIDOREDUCTASE, PUTATIVE (AFU_ORTHOLOGUE AFUA_1G17690)-RELATED"/>
    <property type="match status" value="1"/>
</dbReference>
<evidence type="ECO:0000259" key="6">
    <source>
        <dbReference type="PROSITE" id="PS51387"/>
    </source>
</evidence>
<keyword evidence="4" id="KW-0560">Oxidoreductase</keyword>
<feature type="domain" description="FAD-binding PCMH-type" evidence="6">
    <location>
        <begin position="71"/>
        <end position="241"/>
    </location>
</feature>
<dbReference type="Gene3D" id="3.30.465.10">
    <property type="match status" value="1"/>
</dbReference>
<evidence type="ECO:0000256" key="3">
    <source>
        <dbReference type="ARBA" id="ARBA00022827"/>
    </source>
</evidence>